<gene>
    <name evidence="1" type="ORF">HDG70_002224</name>
</gene>
<dbReference type="RefSeq" id="WP_028052207.1">
    <property type="nucleotide sequence ID" value="NZ_ATYG01000016.1"/>
</dbReference>
<comment type="caution">
    <text evidence="1">The sequence shown here is derived from an EMBL/GenBank/DDBJ whole genome shotgun (WGS) entry which is preliminary data.</text>
</comment>
<evidence type="ECO:0000313" key="1">
    <source>
        <dbReference type="EMBL" id="NYE58473.1"/>
    </source>
</evidence>
<sequence>MATGKIFSGVCGFTIEVKAKKRENGKIKMEIKSDCPHYQKINEELKEVDAFKEIFNKLHSGEVYQIFAKHSPHPTCPGISGMLKTIEVEAGLALPKQVIIELYRD</sequence>
<reference evidence="1 2" key="1">
    <citation type="submission" date="2020-07" db="EMBL/GenBank/DDBJ databases">
        <title>Genomic Encyclopedia of Type Strains, Phase III (KMG-III): the genomes of soil and plant-associated and newly described type strains.</title>
        <authorList>
            <person name="Whitman W."/>
        </authorList>
    </citation>
    <scope>NUCLEOTIDE SEQUENCE [LARGE SCALE GENOMIC DNA]</scope>
    <source>
        <strain evidence="1 2">DSM 11255</strain>
    </source>
</reference>
<proteinExistence type="predicted"/>
<dbReference type="InterPro" id="IPR054227">
    <property type="entry name" value="DUF6951"/>
</dbReference>
<dbReference type="Proteomes" id="UP000604066">
    <property type="component" value="Unassembled WGS sequence"/>
</dbReference>
<accession>A0ABX2RBC1</accession>
<evidence type="ECO:0000313" key="2">
    <source>
        <dbReference type="Proteomes" id="UP000604066"/>
    </source>
</evidence>
<dbReference type="Pfam" id="PF22263">
    <property type="entry name" value="DUF6951"/>
    <property type="match status" value="1"/>
</dbReference>
<dbReference type="EMBL" id="JACCBS010000003">
    <property type="protein sequence ID" value="NYE58473.1"/>
    <property type="molecule type" value="Genomic_DNA"/>
</dbReference>
<organism evidence="1 2">
    <name type="scientific">Carboxydothermus ferrireducens DSM 11255</name>
    <dbReference type="NCBI Taxonomy" id="1119529"/>
    <lineage>
        <taxon>Bacteria</taxon>
        <taxon>Bacillati</taxon>
        <taxon>Bacillota</taxon>
        <taxon>Clostridia</taxon>
        <taxon>Thermoanaerobacterales</taxon>
        <taxon>Thermoanaerobacteraceae</taxon>
        <taxon>Carboxydothermus</taxon>
    </lineage>
</organism>
<keyword evidence="2" id="KW-1185">Reference proteome</keyword>
<name>A0ABX2RBC1_9THEO</name>
<protein>
    <submittedName>
        <fullName evidence="1">Uncharacterized protein</fullName>
    </submittedName>
</protein>